<evidence type="ECO:0000313" key="5">
    <source>
        <dbReference type="Proteomes" id="UP000095492"/>
    </source>
</evidence>
<evidence type="ECO:0000259" key="3">
    <source>
        <dbReference type="SMART" id="SM01027"/>
    </source>
</evidence>
<keyword evidence="1 4" id="KW-0378">Hydrolase</keyword>
<dbReference type="EMBL" id="CYYA01000022">
    <property type="protein sequence ID" value="CUN22407.1"/>
    <property type="molecule type" value="Genomic_DNA"/>
</dbReference>
<dbReference type="AlphaFoldDB" id="A0A173V807"/>
<dbReference type="STRING" id="39490.ERS852448_02545"/>
<dbReference type="RefSeq" id="WP_022035384.1">
    <property type="nucleotide sequence ID" value="NZ_CBCTYR010000035.1"/>
</dbReference>
<feature type="domain" description="Beta-Casp" evidence="3">
    <location>
        <begin position="250"/>
        <end position="379"/>
    </location>
</feature>
<dbReference type="GO" id="GO:0016787">
    <property type="term" value="F:hydrolase activity"/>
    <property type="evidence" value="ECO:0007669"/>
    <property type="project" value="UniProtKB-KW"/>
</dbReference>
<dbReference type="PANTHER" id="PTHR11203">
    <property type="entry name" value="CLEAVAGE AND POLYADENYLATION SPECIFICITY FACTOR FAMILY MEMBER"/>
    <property type="match status" value="1"/>
</dbReference>
<dbReference type="Pfam" id="PF00753">
    <property type="entry name" value="Lactamase_B"/>
    <property type="match status" value="1"/>
</dbReference>
<dbReference type="CDD" id="cd16295">
    <property type="entry name" value="TTHA0252-CPSF-like_MBL-fold"/>
    <property type="match status" value="1"/>
</dbReference>
<sequence>MRIEFIGAAHEVTGSCHYLKIGEKHILVDCGMEQGADIYENQDIPVNAAAIDYVFVTHAHIDHSGLLPLLYARGFRGQIFATNATTQLCNIMLKDSAHIQEFEADWRNRKARRAGQPEVVPMYSMNDAQGVLNYFVPCDYDKKVHVCDELTVCFRDAGHLLGSSFIEMWAKEEEDECKLIFSGDIGNGNRALIRDPEIPESADYLIMESTYGDRNHEVPPDYASELARVLAVTFARGGNVVIPAFSVGRTQEMLYYLRKIKQNQMLSSFQNFEVYVDSPLAIEATNIFNKNVLECFREKDLEMIKNGVNPIGFPGLKTTVSSDESRSINFIKTPKVIISASGMCEAGRIRHHLKHNLWREECTIVFVGYQVPGTLGYQLLNGAKEVKLFGETVHVNAEILNLPGISGHADKDHLTAWVQGMKQKPKRIFVVHGQDQVTDNFAAHLKEVVGVDAVAPYSGDIYDLQQNLCVVQGSRKLAEKRRTKKSGNTVFERLLAAGQRLIAVIHKNKEIANKDMAKFADQINALCDKWDR</sequence>
<dbReference type="Pfam" id="PF07521">
    <property type="entry name" value="RMMBL"/>
    <property type="match status" value="1"/>
</dbReference>
<dbReference type="EC" id="3.1.-.-" evidence="4"/>
<gene>
    <name evidence="4" type="ORF">ERS852448_02545</name>
</gene>
<dbReference type="SUPFAM" id="SSF56281">
    <property type="entry name" value="Metallo-hydrolase/oxidoreductase"/>
    <property type="match status" value="1"/>
</dbReference>
<organism evidence="4 5">
    <name type="scientific">Eubacterium ramulus</name>
    <dbReference type="NCBI Taxonomy" id="39490"/>
    <lineage>
        <taxon>Bacteria</taxon>
        <taxon>Bacillati</taxon>
        <taxon>Bacillota</taxon>
        <taxon>Clostridia</taxon>
        <taxon>Eubacteriales</taxon>
        <taxon>Eubacteriaceae</taxon>
        <taxon>Eubacterium</taxon>
    </lineage>
</organism>
<dbReference type="InterPro" id="IPR001279">
    <property type="entry name" value="Metallo-B-lactamas"/>
</dbReference>
<dbReference type="InterPro" id="IPR011108">
    <property type="entry name" value="RMMBL"/>
</dbReference>
<dbReference type="Proteomes" id="UP000095492">
    <property type="component" value="Unassembled WGS sequence"/>
</dbReference>
<dbReference type="PANTHER" id="PTHR11203:SF37">
    <property type="entry name" value="INTEGRATOR COMPLEX SUBUNIT 11"/>
    <property type="match status" value="1"/>
</dbReference>
<dbReference type="GeneID" id="97390152"/>
<evidence type="ECO:0000259" key="2">
    <source>
        <dbReference type="SMART" id="SM00849"/>
    </source>
</evidence>
<reference evidence="4 5" key="1">
    <citation type="submission" date="2015-09" db="EMBL/GenBank/DDBJ databases">
        <authorList>
            <consortium name="Pathogen Informatics"/>
        </authorList>
    </citation>
    <scope>NUCLEOTIDE SEQUENCE [LARGE SCALE GENOMIC DNA]</scope>
    <source>
        <strain evidence="4 5">2789STDY5608891</strain>
    </source>
</reference>
<accession>A0A173V807</accession>
<dbReference type="InterPro" id="IPR050698">
    <property type="entry name" value="MBL"/>
</dbReference>
<dbReference type="Pfam" id="PF10996">
    <property type="entry name" value="Beta-Casp"/>
    <property type="match status" value="1"/>
</dbReference>
<dbReference type="GO" id="GO:0004521">
    <property type="term" value="F:RNA endonuclease activity"/>
    <property type="evidence" value="ECO:0007669"/>
    <property type="project" value="TreeGrafter"/>
</dbReference>
<evidence type="ECO:0000256" key="1">
    <source>
        <dbReference type="ARBA" id="ARBA00022801"/>
    </source>
</evidence>
<evidence type="ECO:0000313" key="4">
    <source>
        <dbReference type="EMBL" id="CUN22407.1"/>
    </source>
</evidence>
<protein>
    <submittedName>
        <fullName evidence="4">Ribonuclease TTHA0252</fullName>
        <ecNumber evidence="4">3.1.-.-</ecNumber>
    </submittedName>
</protein>
<dbReference type="SMART" id="SM01027">
    <property type="entry name" value="Beta-Casp"/>
    <property type="match status" value="1"/>
</dbReference>
<dbReference type="OrthoDB" id="9803916at2"/>
<dbReference type="SMART" id="SM00849">
    <property type="entry name" value="Lactamase_B"/>
    <property type="match status" value="1"/>
</dbReference>
<name>A0A173V807_EUBRA</name>
<dbReference type="Gene3D" id="3.60.15.10">
    <property type="entry name" value="Ribonuclease Z/Hydroxyacylglutathione hydrolase-like"/>
    <property type="match status" value="1"/>
</dbReference>
<proteinExistence type="predicted"/>
<dbReference type="InterPro" id="IPR036866">
    <property type="entry name" value="RibonucZ/Hydroxyglut_hydro"/>
</dbReference>
<dbReference type="Gene3D" id="3.40.50.10890">
    <property type="match status" value="1"/>
</dbReference>
<feature type="domain" description="Metallo-beta-lactamase" evidence="2">
    <location>
        <begin position="13"/>
        <end position="245"/>
    </location>
</feature>
<dbReference type="InterPro" id="IPR022712">
    <property type="entry name" value="Beta_Casp"/>
</dbReference>